<comment type="subcellular location">
    <subcellularLocation>
        <location evidence="1">Cell membrane</location>
        <topology evidence="1">Multi-pass membrane protein</topology>
    </subcellularLocation>
</comment>
<evidence type="ECO:0000313" key="9">
    <source>
        <dbReference type="EMBL" id="GGL04453.1"/>
    </source>
</evidence>
<feature type="transmembrane region" description="Helical" evidence="7">
    <location>
        <begin position="334"/>
        <end position="352"/>
    </location>
</feature>
<sequence length="450" mass="47113">MSPSAQTSGSQSQHRTVALAAMAGTTIEWYDFFIYALCTGLVFNSLFFDGLGENSLIISFATIGISFFFRPVGAALAGHLGDRIGRRAMLIATLLLMGVATTLIGLVPSSSSIGTSAPVILVLLRILQGLSAGGEWGGAALISVEHAPAAQRGRFGAYPQLGAPLGLLLANGALAAVTALTTDDQFLAWGWRIPFLASVVLVAAGFVIRRKVEESPVYRELKESGSRSRAPLAVLFKDHWPLVVAGALLFAANNAVGYMTTGGYVQSYSVNHLGMDPTTILIGVMVAAVGWLVSTMVGGRLSDRFGRLRVYRIGFLIQLAWMFPFFALLNTANIGLVVVALVLYSFGLGLTYGPQAALFAELYPTAVRYSGAALSYAIGAVLGGAFAPMIAEALQSSTGTVYSVGVYLVGVTAVGLAVTFVLKERLGVPLGDAGADEKDEQAALTTSSNP</sequence>
<evidence type="ECO:0000256" key="4">
    <source>
        <dbReference type="ARBA" id="ARBA00022692"/>
    </source>
</evidence>
<evidence type="ECO:0000256" key="2">
    <source>
        <dbReference type="ARBA" id="ARBA00022448"/>
    </source>
</evidence>
<feature type="transmembrane region" description="Helical" evidence="7">
    <location>
        <begin position="119"/>
        <end position="141"/>
    </location>
</feature>
<accession>A0A917VQI0</accession>
<feature type="domain" description="Major facilitator superfamily (MFS) profile" evidence="8">
    <location>
        <begin position="17"/>
        <end position="427"/>
    </location>
</feature>
<keyword evidence="10" id="KW-1185">Reference proteome</keyword>
<dbReference type="RefSeq" id="WP_189326355.1">
    <property type="nucleotide sequence ID" value="NZ_BMPQ01000030.1"/>
</dbReference>
<organism evidence="9 10">
    <name type="scientific">Streptomyces flaveus</name>
    <dbReference type="NCBI Taxonomy" id="66370"/>
    <lineage>
        <taxon>Bacteria</taxon>
        <taxon>Bacillati</taxon>
        <taxon>Actinomycetota</taxon>
        <taxon>Actinomycetes</taxon>
        <taxon>Kitasatosporales</taxon>
        <taxon>Streptomycetaceae</taxon>
        <taxon>Streptomyces</taxon>
        <taxon>Streptomyces aurantiacus group</taxon>
    </lineage>
</organism>
<evidence type="ECO:0000256" key="1">
    <source>
        <dbReference type="ARBA" id="ARBA00004651"/>
    </source>
</evidence>
<dbReference type="PROSITE" id="PS50850">
    <property type="entry name" value="MFS"/>
    <property type="match status" value="1"/>
</dbReference>
<feature type="transmembrane region" description="Helical" evidence="7">
    <location>
        <begin position="239"/>
        <end position="259"/>
    </location>
</feature>
<reference evidence="9" key="1">
    <citation type="journal article" date="2014" name="Int. J. Syst. Evol. Microbiol.">
        <title>Complete genome sequence of Corynebacterium casei LMG S-19264T (=DSM 44701T), isolated from a smear-ripened cheese.</title>
        <authorList>
            <consortium name="US DOE Joint Genome Institute (JGI-PGF)"/>
            <person name="Walter F."/>
            <person name="Albersmeier A."/>
            <person name="Kalinowski J."/>
            <person name="Ruckert C."/>
        </authorList>
    </citation>
    <scope>NUCLEOTIDE SEQUENCE</scope>
    <source>
        <strain evidence="9">JCM 3035</strain>
    </source>
</reference>
<feature type="transmembrane region" description="Helical" evidence="7">
    <location>
        <begin position="161"/>
        <end position="180"/>
    </location>
</feature>
<dbReference type="CDD" id="cd17369">
    <property type="entry name" value="MFS_ShiA_like"/>
    <property type="match status" value="1"/>
</dbReference>
<dbReference type="GO" id="GO:0005886">
    <property type="term" value="C:plasma membrane"/>
    <property type="evidence" value="ECO:0007669"/>
    <property type="project" value="UniProtKB-SubCell"/>
</dbReference>
<dbReference type="EMBL" id="BMPQ01000030">
    <property type="protein sequence ID" value="GGL04453.1"/>
    <property type="molecule type" value="Genomic_DNA"/>
</dbReference>
<dbReference type="InterPro" id="IPR005829">
    <property type="entry name" value="Sugar_transporter_CS"/>
</dbReference>
<feature type="transmembrane region" description="Helical" evidence="7">
    <location>
        <begin position="88"/>
        <end position="107"/>
    </location>
</feature>
<dbReference type="Proteomes" id="UP000637788">
    <property type="component" value="Unassembled WGS sequence"/>
</dbReference>
<keyword evidence="5 7" id="KW-1133">Transmembrane helix</keyword>
<evidence type="ECO:0000259" key="8">
    <source>
        <dbReference type="PROSITE" id="PS50850"/>
    </source>
</evidence>
<keyword evidence="6 7" id="KW-0472">Membrane</keyword>
<dbReference type="Gene3D" id="1.20.1250.20">
    <property type="entry name" value="MFS general substrate transporter like domains"/>
    <property type="match status" value="1"/>
</dbReference>
<evidence type="ECO:0000313" key="10">
    <source>
        <dbReference type="Proteomes" id="UP000637788"/>
    </source>
</evidence>
<gene>
    <name evidence="9" type="primary">shiA</name>
    <name evidence="9" type="ORF">GCM10010094_76650</name>
</gene>
<evidence type="ECO:0000256" key="7">
    <source>
        <dbReference type="SAM" id="Phobius"/>
    </source>
</evidence>
<reference evidence="9" key="2">
    <citation type="submission" date="2020-09" db="EMBL/GenBank/DDBJ databases">
        <authorList>
            <person name="Sun Q."/>
            <person name="Ohkuma M."/>
        </authorList>
    </citation>
    <scope>NUCLEOTIDE SEQUENCE</scope>
    <source>
        <strain evidence="9">JCM 3035</strain>
    </source>
</reference>
<protein>
    <submittedName>
        <fullName evidence="9">MFS transporter</fullName>
    </submittedName>
</protein>
<feature type="transmembrane region" description="Helical" evidence="7">
    <location>
        <begin position="57"/>
        <end position="76"/>
    </location>
</feature>
<dbReference type="PROSITE" id="PS00217">
    <property type="entry name" value="SUGAR_TRANSPORT_2"/>
    <property type="match status" value="1"/>
</dbReference>
<keyword evidence="4 7" id="KW-0812">Transmembrane</keyword>
<dbReference type="SUPFAM" id="SSF103473">
    <property type="entry name" value="MFS general substrate transporter"/>
    <property type="match status" value="1"/>
</dbReference>
<name>A0A917VQI0_9ACTN</name>
<evidence type="ECO:0000256" key="5">
    <source>
        <dbReference type="ARBA" id="ARBA00022989"/>
    </source>
</evidence>
<comment type="caution">
    <text evidence="9">The sequence shown here is derived from an EMBL/GenBank/DDBJ whole genome shotgun (WGS) entry which is preliminary data.</text>
</comment>
<dbReference type="InterPro" id="IPR020846">
    <property type="entry name" value="MFS_dom"/>
</dbReference>
<dbReference type="Pfam" id="PF07690">
    <property type="entry name" value="MFS_1"/>
    <property type="match status" value="1"/>
</dbReference>
<feature type="transmembrane region" description="Helical" evidence="7">
    <location>
        <begin position="186"/>
        <end position="208"/>
    </location>
</feature>
<dbReference type="PANTHER" id="PTHR43045">
    <property type="entry name" value="SHIKIMATE TRANSPORTER"/>
    <property type="match status" value="1"/>
</dbReference>
<feature type="transmembrane region" description="Helical" evidence="7">
    <location>
        <begin position="32"/>
        <end position="51"/>
    </location>
</feature>
<feature type="transmembrane region" description="Helical" evidence="7">
    <location>
        <begin position="400"/>
        <end position="422"/>
    </location>
</feature>
<dbReference type="PANTHER" id="PTHR43045:SF1">
    <property type="entry name" value="SHIKIMATE TRANSPORTER"/>
    <property type="match status" value="1"/>
</dbReference>
<dbReference type="GO" id="GO:0022857">
    <property type="term" value="F:transmembrane transporter activity"/>
    <property type="evidence" value="ECO:0007669"/>
    <property type="project" value="InterPro"/>
</dbReference>
<keyword evidence="2" id="KW-0813">Transport</keyword>
<dbReference type="InterPro" id="IPR036259">
    <property type="entry name" value="MFS_trans_sf"/>
</dbReference>
<evidence type="ECO:0000256" key="6">
    <source>
        <dbReference type="ARBA" id="ARBA00023136"/>
    </source>
</evidence>
<feature type="transmembrane region" description="Helical" evidence="7">
    <location>
        <begin position="279"/>
        <end position="298"/>
    </location>
</feature>
<keyword evidence="3" id="KW-1003">Cell membrane</keyword>
<dbReference type="InterPro" id="IPR011701">
    <property type="entry name" value="MFS"/>
</dbReference>
<feature type="transmembrane region" description="Helical" evidence="7">
    <location>
        <begin position="373"/>
        <end position="394"/>
    </location>
</feature>
<dbReference type="AlphaFoldDB" id="A0A917VQI0"/>
<evidence type="ECO:0000256" key="3">
    <source>
        <dbReference type="ARBA" id="ARBA00022475"/>
    </source>
</evidence>
<proteinExistence type="predicted"/>